<dbReference type="Proteomes" id="UP000297245">
    <property type="component" value="Unassembled WGS sequence"/>
</dbReference>
<sequence>MIAPRYTVDLISLLGPNATQGANKDVKSSKGLTPGGVNLVSSVKLLKTAELENVKCLLQSQLEESAIELEEKQDSDPSLSSETLEGIKTNPYVFAHSQNHCITMWSMSPIIDTGPVTMKILLEKMFQKYLPQTLGYAQFFAVIANDEGGGKDEN</sequence>
<protein>
    <submittedName>
        <fullName evidence="1">Uncharacterized protein</fullName>
    </submittedName>
</protein>
<proteinExistence type="predicted"/>
<evidence type="ECO:0000313" key="2">
    <source>
        <dbReference type="Proteomes" id="UP000297245"/>
    </source>
</evidence>
<reference evidence="1 2" key="1">
    <citation type="journal article" date="2019" name="Nat. Ecol. Evol.">
        <title>Megaphylogeny resolves global patterns of mushroom evolution.</title>
        <authorList>
            <person name="Varga T."/>
            <person name="Krizsan K."/>
            <person name="Foldi C."/>
            <person name="Dima B."/>
            <person name="Sanchez-Garcia M."/>
            <person name="Sanchez-Ramirez S."/>
            <person name="Szollosi G.J."/>
            <person name="Szarkandi J.G."/>
            <person name="Papp V."/>
            <person name="Albert L."/>
            <person name="Andreopoulos W."/>
            <person name="Angelini C."/>
            <person name="Antonin V."/>
            <person name="Barry K.W."/>
            <person name="Bougher N.L."/>
            <person name="Buchanan P."/>
            <person name="Buyck B."/>
            <person name="Bense V."/>
            <person name="Catcheside P."/>
            <person name="Chovatia M."/>
            <person name="Cooper J."/>
            <person name="Damon W."/>
            <person name="Desjardin D."/>
            <person name="Finy P."/>
            <person name="Geml J."/>
            <person name="Haridas S."/>
            <person name="Hughes K."/>
            <person name="Justo A."/>
            <person name="Karasinski D."/>
            <person name="Kautmanova I."/>
            <person name="Kiss B."/>
            <person name="Kocsube S."/>
            <person name="Kotiranta H."/>
            <person name="LaButti K.M."/>
            <person name="Lechner B.E."/>
            <person name="Liimatainen K."/>
            <person name="Lipzen A."/>
            <person name="Lukacs Z."/>
            <person name="Mihaltcheva S."/>
            <person name="Morgado L.N."/>
            <person name="Niskanen T."/>
            <person name="Noordeloos M.E."/>
            <person name="Ohm R.A."/>
            <person name="Ortiz-Santana B."/>
            <person name="Ovrebo C."/>
            <person name="Racz N."/>
            <person name="Riley R."/>
            <person name="Savchenko A."/>
            <person name="Shiryaev A."/>
            <person name="Soop K."/>
            <person name="Spirin V."/>
            <person name="Szebenyi C."/>
            <person name="Tomsovsky M."/>
            <person name="Tulloss R.E."/>
            <person name="Uehling J."/>
            <person name="Grigoriev I.V."/>
            <person name="Vagvolgyi C."/>
            <person name="Papp T."/>
            <person name="Martin F.M."/>
            <person name="Miettinen O."/>
            <person name="Hibbett D.S."/>
            <person name="Nagy L.G."/>
        </authorList>
    </citation>
    <scope>NUCLEOTIDE SEQUENCE [LARGE SCALE GENOMIC DNA]</scope>
    <source>
        <strain evidence="1 2">CBS 962.96</strain>
    </source>
</reference>
<accession>A0A4S8LTB9</accession>
<dbReference type="AlphaFoldDB" id="A0A4S8LTB9"/>
<dbReference type="EMBL" id="ML179268">
    <property type="protein sequence ID" value="THU92762.1"/>
    <property type="molecule type" value="Genomic_DNA"/>
</dbReference>
<name>A0A4S8LTB9_DENBC</name>
<keyword evidence="2" id="KW-1185">Reference proteome</keyword>
<organism evidence="1 2">
    <name type="scientific">Dendrothele bispora (strain CBS 962.96)</name>
    <dbReference type="NCBI Taxonomy" id="1314807"/>
    <lineage>
        <taxon>Eukaryota</taxon>
        <taxon>Fungi</taxon>
        <taxon>Dikarya</taxon>
        <taxon>Basidiomycota</taxon>
        <taxon>Agaricomycotina</taxon>
        <taxon>Agaricomycetes</taxon>
        <taxon>Agaricomycetidae</taxon>
        <taxon>Agaricales</taxon>
        <taxon>Agaricales incertae sedis</taxon>
        <taxon>Dendrothele</taxon>
    </lineage>
</organism>
<gene>
    <name evidence="1" type="ORF">K435DRAFT_800209</name>
</gene>
<evidence type="ECO:0000313" key="1">
    <source>
        <dbReference type="EMBL" id="THU92762.1"/>
    </source>
</evidence>